<keyword evidence="3" id="KW-1185">Reference proteome</keyword>
<accession>A0A059NXT0</accession>
<comment type="caution">
    <text evidence="2">The sequence shown here is derived from an EMBL/GenBank/DDBJ whole genome shotgun (WGS) entry which is preliminary data.</text>
</comment>
<dbReference type="EMBL" id="CCDI010000002">
    <property type="protein sequence ID" value="CDQ23600.1"/>
    <property type="molecule type" value="Genomic_DNA"/>
</dbReference>
<sequence length="334" mass="38639">MKQRDKIEEKLKTLPKYKMDTERKRRNYYALKRPEKGSKSKYVAYPLTIFTFLVMIFAGYTLLFESKETTTTFNDEEYTKMQMYFDGVTPIYSNSNIPDSVGVPEEYHKGVALGFLYNASIFYTPQGEKVNPLEINTNINAYFDYEEEDIDTSSAQSRLLADTKPTWLYLNAAASYIDDKSISKKLRDLSEKINEISASKSFQHNYSVYREVSRKTSEIVIETTQVTENSTVYEGESKNWFVRLQPLDGDDYLLYLSDKSLENNNDNSISEVSISDFKPKFLIEFKLQGKVKYIYGENLSENMAELEEVDLEIKSKGNEETLTLNKLTKVNISP</sequence>
<evidence type="ECO:0000313" key="3">
    <source>
        <dbReference type="Proteomes" id="UP000028868"/>
    </source>
</evidence>
<dbReference type="Proteomes" id="UP000028868">
    <property type="component" value="Unassembled WGS sequence"/>
</dbReference>
<keyword evidence="1" id="KW-0812">Transmembrane</keyword>
<organism evidence="2 3">
    <name type="scientific">Halobacillus karajensis</name>
    <dbReference type="NCBI Taxonomy" id="195088"/>
    <lineage>
        <taxon>Bacteria</taxon>
        <taxon>Bacillati</taxon>
        <taxon>Bacillota</taxon>
        <taxon>Bacilli</taxon>
        <taxon>Bacillales</taxon>
        <taxon>Bacillaceae</taxon>
        <taxon>Halobacillus</taxon>
    </lineage>
</organism>
<dbReference type="RefSeq" id="WP_035507900.1">
    <property type="nucleotide sequence ID" value="NZ_CCDH010000002.1"/>
</dbReference>
<gene>
    <name evidence="2" type="ORF">BN983_01846</name>
</gene>
<dbReference type="AlphaFoldDB" id="A0A059NXT0"/>
<keyword evidence="1" id="KW-1133">Transmembrane helix</keyword>
<proteinExistence type="predicted"/>
<feature type="transmembrane region" description="Helical" evidence="1">
    <location>
        <begin position="42"/>
        <end position="63"/>
    </location>
</feature>
<reference evidence="2 3" key="2">
    <citation type="submission" date="2014-05" db="EMBL/GenBank/DDBJ databases">
        <title>Draft genome sequence of Halobacillus karajensis HK-03.</title>
        <authorList>
            <person name="Khelaifia S."/>
            <person name="Croce O."/>
            <person name="Lagier J.C."/>
            <person name="Raoult D."/>
        </authorList>
    </citation>
    <scope>NUCLEOTIDE SEQUENCE [LARGE SCALE GENOMIC DNA]</scope>
    <source>
        <strain evidence="2 3">HD-03</strain>
    </source>
</reference>
<protein>
    <submittedName>
        <fullName evidence="2">Uncharacterized protein</fullName>
    </submittedName>
</protein>
<name>A0A059NXT0_9BACI</name>
<evidence type="ECO:0000313" key="2">
    <source>
        <dbReference type="EMBL" id="CDQ23600.1"/>
    </source>
</evidence>
<keyword evidence="1" id="KW-0472">Membrane</keyword>
<reference evidence="3" key="1">
    <citation type="submission" date="2014-03" db="EMBL/GenBank/DDBJ databases">
        <authorList>
            <person name="Urmite Genomes U."/>
        </authorList>
    </citation>
    <scope>NUCLEOTIDE SEQUENCE [LARGE SCALE GENOMIC DNA]</scope>
    <source>
        <strain evidence="3">HD-03</strain>
    </source>
</reference>
<evidence type="ECO:0000256" key="1">
    <source>
        <dbReference type="SAM" id="Phobius"/>
    </source>
</evidence>